<dbReference type="InterPro" id="IPR035901">
    <property type="entry name" value="GIY-YIG_endonuc_sf"/>
</dbReference>
<keyword evidence="1 8" id="KW-0540">Nuclease</keyword>
<dbReference type="PROSITE" id="PS50164">
    <property type="entry name" value="GIY_YIG"/>
    <property type="match status" value="1"/>
</dbReference>
<dbReference type="Gene3D" id="3.30.40.10">
    <property type="entry name" value="Zinc/RING finger domain, C3HC4 (zinc finger)"/>
    <property type="match status" value="1"/>
</dbReference>
<dbReference type="InterPro" id="IPR027520">
    <property type="entry name" value="Slx1"/>
</dbReference>
<evidence type="ECO:0000256" key="7">
    <source>
        <dbReference type="ARBA" id="ARBA00023242"/>
    </source>
</evidence>
<evidence type="ECO:0000256" key="3">
    <source>
        <dbReference type="ARBA" id="ARBA00022763"/>
    </source>
</evidence>
<sequence>MTVPSKPIPALYVVYILRSSVRRASFYIGSTPHPPRRLKQHNGLVKGGATRTSRASLRPWEMVAVVSGFPSKIAALKFEWAFANPHLSLHIPSSSRITIATQKKRNGHPKRPPYSLTSIISNLHLLLRVPSFVRWPLKLHFFDRDVHNAWLKLCSTANEQLRSTMEIVTDFEPHAETRVAAENVEPGVEGEDEESAASPPVWGIHALPLDYAPMREIVTKTESIFSFEREGKCVVCNEHLPTGEGIYAACTNTGCEGVGHLSCWSGHLLGSGRTDEVLPIGGHCPKCKGPVTWGEMMTEMTLRMHGRKEVEKLLKAPRKKRAPAKATAKSAAK</sequence>
<keyword evidence="2 8" id="KW-0255">Endonuclease</keyword>
<comment type="similarity">
    <text evidence="8">Belongs to the SLX1 family.</text>
</comment>
<dbReference type="CDD" id="cd10455">
    <property type="entry name" value="GIY-YIG_SLX1"/>
    <property type="match status" value="1"/>
</dbReference>
<comment type="subunit">
    <text evidence="8">Forms a heterodimer with SLX4.</text>
</comment>
<evidence type="ECO:0000256" key="2">
    <source>
        <dbReference type="ARBA" id="ARBA00022759"/>
    </source>
</evidence>
<gene>
    <name evidence="10" type="ORF">PG999_012177</name>
</gene>
<dbReference type="EMBL" id="JAQQWP010000009">
    <property type="protein sequence ID" value="KAK8101803.1"/>
    <property type="molecule type" value="Genomic_DNA"/>
</dbReference>
<evidence type="ECO:0000256" key="6">
    <source>
        <dbReference type="ARBA" id="ARBA00023204"/>
    </source>
</evidence>
<evidence type="ECO:0000256" key="5">
    <source>
        <dbReference type="ARBA" id="ARBA00023172"/>
    </source>
</evidence>
<evidence type="ECO:0000256" key="1">
    <source>
        <dbReference type="ARBA" id="ARBA00022722"/>
    </source>
</evidence>
<dbReference type="InterPro" id="IPR013083">
    <property type="entry name" value="Znf_RING/FYVE/PHD"/>
</dbReference>
<dbReference type="InterPro" id="IPR048749">
    <property type="entry name" value="SLX1_C"/>
</dbReference>
<keyword evidence="7 8" id="KW-0539">Nucleus</keyword>
<dbReference type="HAMAP" id="MF_03100">
    <property type="entry name" value="Endonuc_su_Slx1"/>
    <property type="match status" value="1"/>
</dbReference>
<evidence type="ECO:0000259" key="9">
    <source>
        <dbReference type="PROSITE" id="PS50164"/>
    </source>
</evidence>
<keyword evidence="5 8" id="KW-0233">DNA recombination</keyword>
<comment type="caution">
    <text evidence="8">Lacks conserved residue(s) required for the propagation of feature annotation.</text>
</comment>
<comment type="cofactor">
    <cofactor evidence="8">
        <name>a divalent metal cation</name>
        <dbReference type="ChEBI" id="CHEBI:60240"/>
    </cofactor>
</comment>
<dbReference type="PANTHER" id="PTHR20208">
    <property type="entry name" value="STRUCTURE-SPECIFIC ENDONUCLEASE SUBUNIT SLX1"/>
    <property type="match status" value="1"/>
</dbReference>
<dbReference type="AlphaFoldDB" id="A0AAW0QTZ9"/>
<dbReference type="GO" id="GO:0033557">
    <property type="term" value="C:Slx1-Slx4 complex"/>
    <property type="evidence" value="ECO:0007669"/>
    <property type="project" value="UniProtKB-UniRule"/>
</dbReference>
<dbReference type="Pfam" id="PF21202">
    <property type="entry name" value="SLX1_C"/>
    <property type="match status" value="1"/>
</dbReference>
<dbReference type="PANTHER" id="PTHR20208:SF10">
    <property type="entry name" value="STRUCTURE-SPECIFIC ENDONUCLEASE SUBUNIT SLX1"/>
    <property type="match status" value="1"/>
</dbReference>
<dbReference type="InterPro" id="IPR050381">
    <property type="entry name" value="SLX1_endonuclease"/>
</dbReference>
<dbReference type="Pfam" id="PF01541">
    <property type="entry name" value="GIY-YIG"/>
    <property type="match status" value="1"/>
</dbReference>
<comment type="subcellular location">
    <subcellularLocation>
        <location evidence="8">Nucleus</location>
    </subcellularLocation>
</comment>
<keyword evidence="3 8" id="KW-0227">DNA damage</keyword>
<dbReference type="GO" id="GO:0017108">
    <property type="term" value="F:5'-flap endonuclease activity"/>
    <property type="evidence" value="ECO:0007669"/>
    <property type="project" value="InterPro"/>
</dbReference>
<evidence type="ECO:0000256" key="8">
    <source>
        <dbReference type="HAMAP-Rule" id="MF_03100"/>
    </source>
</evidence>
<accession>A0AAW0QTZ9</accession>
<feature type="domain" description="GIY-YIG" evidence="9">
    <location>
        <begin position="10"/>
        <end position="92"/>
    </location>
</feature>
<comment type="function">
    <text evidence="8">Catalytic subunit of the SLX1-SLX4 structure-specific endonuclease that resolves DNA secondary structures generated during DNA repair and recombination. Has endonuclease activity towards branched DNA substrates, introducing single-strand cuts in duplex DNA close to junctions with ss-DNA.</text>
</comment>
<dbReference type="GO" id="GO:0008821">
    <property type="term" value="F:crossover junction DNA endonuclease activity"/>
    <property type="evidence" value="ECO:0007669"/>
    <property type="project" value="TreeGrafter"/>
</dbReference>
<evidence type="ECO:0000256" key="4">
    <source>
        <dbReference type="ARBA" id="ARBA00022801"/>
    </source>
</evidence>
<dbReference type="Proteomes" id="UP001392437">
    <property type="component" value="Unassembled WGS sequence"/>
</dbReference>
<organism evidence="10 11">
    <name type="scientific">Apiospora kogelbergensis</name>
    <dbReference type="NCBI Taxonomy" id="1337665"/>
    <lineage>
        <taxon>Eukaryota</taxon>
        <taxon>Fungi</taxon>
        <taxon>Dikarya</taxon>
        <taxon>Ascomycota</taxon>
        <taxon>Pezizomycotina</taxon>
        <taxon>Sordariomycetes</taxon>
        <taxon>Xylariomycetidae</taxon>
        <taxon>Amphisphaeriales</taxon>
        <taxon>Apiosporaceae</taxon>
        <taxon>Apiospora</taxon>
    </lineage>
</organism>
<keyword evidence="4 8" id="KW-0378">Hydrolase</keyword>
<evidence type="ECO:0000313" key="11">
    <source>
        <dbReference type="Proteomes" id="UP001392437"/>
    </source>
</evidence>
<comment type="caution">
    <text evidence="10">The sequence shown here is derived from an EMBL/GenBank/DDBJ whole genome shotgun (WGS) entry which is preliminary data.</text>
</comment>
<keyword evidence="6 8" id="KW-0234">DNA repair</keyword>
<evidence type="ECO:0000313" key="10">
    <source>
        <dbReference type="EMBL" id="KAK8101803.1"/>
    </source>
</evidence>
<dbReference type="GO" id="GO:0000724">
    <property type="term" value="P:double-strand break repair via homologous recombination"/>
    <property type="evidence" value="ECO:0007669"/>
    <property type="project" value="TreeGrafter"/>
</dbReference>
<dbReference type="InterPro" id="IPR000305">
    <property type="entry name" value="GIY-YIG_endonuc"/>
</dbReference>
<keyword evidence="11" id="KW-1185">Reference proteome</keyword>
<protein>
    <submittedName>
        <fullName evidence="10">Structure-specific endonuclease subunit</fullName>
    </submittedName>
</protein>
<proteinExistence type="inferred from homology"/>
<reference evidence="10 11" key="1">
    <citation type="submission" date="2023-01" db="EMBL/GenBank/DDBJ databases">
        <title>Analysis of 21 Apiospora genomes using comparative genomics revels a genus with tremendous synthesis potential of carbohydrate active enzymes and secondary metabolites.</title>
        <authorList>
            <person name="Sorensen T."/>
        </authorList>
    </citation>
    <scope>NUCLEOTIDE SEQUENCE [LARGE SCALE GENOMIC DNA]</scope>
    <source>
        <strain evidence="10 11">CBS 117206</strain>
    </source>
</reference>
<dbReference type="Gene3D" id="3.40.1440.10">
    <property type="entry name" value="GIY-YIG endonuclease"/>
    <property type="match status" value="1"/>
</dbReference>
<name>A0AAW0QTZ9_9PEZI</name>